<dbReference type="SUPFAM" id="SSF52540">
    <property type="entry name" value="P-loop containing nucleoside triphosphate hydrolases"/>
    <property type="match status" value="1"/>
</dbReference>
<proteinExistence type="predicted"/>
<comment type="caution">
    <text evidence="2">The sequence shown here is derived from an EMBL/GenBank/DDBJ whole genome shotgun (WGS) entry which is preliminary data.</text>
</comment>
<feature type="domain" description="Glyoxalase-related protein" evidence="1">
    <location>
        <begin position="2"/>
        <end position="62"/>
    </location>
</feature>
<dbReference type="RefSeq" id="WP_059928334.1">
    <property type="nucleotide sequence ID" value="NZ_LPBG01000117.1"/>
</dbReference>
<evidence type="ECO:0000259" key="1">
    <source>
        <dbReference type="Pfam" id="PF20066"/>
    </source>
</evidence>
<organism evidence="2 3">
    <name type="scientific">Burkholderia ubonensis</name>
    <dbReference type="NCBI Taxonomy" id="101571"/>
    <lineage>
        <taxon>Bacteria</taxon>
        <taxon>Pseudomonadati</taxon>
        <taxon>Pseudomonadota</taxon>
        <taxon>Betaproteobacteria</taxon>
        <taxon>Burkholderiales</taxon>
        <taxon>Burkholderiaceae</taxon>
        <taxon>Burkholderia</taxon>
        <taxon>Burkholderia cepacia complex</taxon>
    </lineage>
</organism>
<name>A0AAW3MYE3_9BURK</name>
<dbReference type="InterPro" id="IPR027417">
    <property type="entry name" value="P-loop_NTPase"/>
</dbReference>
<gene>
    <name evidence="2" type="ORF">WJ96_04455</name>
</gene>
<dbReference type="AlphaFoldDB" id="A0AAW3MYE3"/>
<sequence length="448" mass="49539">MNLPSVEFLKDQASRLVAYMGDKHRFRLRSASALEAVAAMYRQRDWNTLEAMASREAAPAAEQSYSAAGNPTVLPRSPQNTFPLMWTPRGMAEFSVSSNDWFRHTLAIGGSKQDRRIWLQQHLMAQLDQDSPGVFLNAFGGELPREVRDIFVQEGLLVDLSREDNGLTLNLMADLAADDIASMLVTVLLRSGNNPGNDYWVQASNYVLTVVVSAMQEAGRPVTLTSLMALFPNQRPAGLYSLVQALDESSPARKSLQLFLDSCGFDGESIREQVWITHYSVLMHALQRLASNPWAQQLFSDEPGAQGLFTRLSQGKCLVLESPDGSDGSAEKAVLYALRSALARRLMLPREETEKGWVFGLGELDNYLAPALAIMVEQARSARAAILMTTRDAGTFKGSPTGERLLANVWNQLYLNGCPRERLLELFELMANRPVLAQPGHITSSVSF</sequence>
<dbReference type="Pfam" id="PF20066">
    <property type="entry name" value="Glyoxalase_8"/>
    <property type="match status" value="1"/>
</dbReference>
<evidence type="ECO:0000313" key="2">
    <source>
        <dbReference type="EMBL" id="KVP97827.1"/>
    </source>
</evidence>
<dbReference type="EMBL" id="LPBJ01000047">
    <property type="protein sequence ID" value="KVP97827.1"/>
    <property type="molecule type" value="Genomic_DNA"/>
</dbReference>
<accession>A0AAW3MYE3</accession>
<dbReference type="InterPro" id="IPR045517">
    <property type="entry name" value="Glyoxalase_8"/>
</dbReference>
<protein>
    <recommendedName>
        <fullName evidence="1">Glyoxalase-related protein domain-containing protein</fullName>
    </recommendedName>
</protein>
<evidence type="ECO:0000313" key="3">
    <source>
        <dbReference type="Proteomes" id="UP000056453"/>
    </source>
</evidence>
<reference evidence="2 3" key="1">
    <citation type="submission" date="2015-11" db="EMBL/GenBank/DDBJ databases">
        <title>Expanding the genomic diversity of Burkholderia species for the development of highly accurate diagnostics.</title>
        <authorList>
            <person name="Sahl J."/>
            <person name="Keim P."/>
            <person name="Wagner D."/>
        </authorList>
    </citation>
    <scope>NUCLEOTIDE SEQUENCE [LARGE SCALE GENOMIC DNA]</scope>
    <source>
        <strain evidence="2 3">MSMB1808WGS</strain>
    </source>
</reference>
<keyword evidence="3" id="KW-1185">Reference proteome</keyword>
<dbReference type="Proteomes" id="UP000056453">
    <property type="component" value="Unassembled WGS sequence"/>
</dbReference>